<dbReference type="PANTHER" id="PTHR42197:SF1">
    <property type="entry name" value="TRNA (CYTIDINE(56)-2'-O)-METHYLTRANSFERASE"/>
    <property type="match status" value="1"/>
</dbReference>
<dbReference type="CDD" id="cd18083">
    <property type="entry name" value="aTrm56-like"/>
    <property type="match status" value="1"/>
</dbReference>
<comment type="catalytic activity">
    <reaction evidence="13 14">
        <text>cytidine(56) in tRNA + S-adenosyl-L-methionine = 2'-O-methylcytidine(56) in tRNA + S-adenosyl-L-homocysteine + H(+)</text>
        <dbReference type="Rhea" id="RHEA:42968"/>
        <dbReference type="Rhea" id="RHEA-COMP:10308"/>
        <dbReference type="Rhea" id="RHEA-COMP:10309"/>
        <dbReference type="ChEBI" id="CHEBI:15378"/>
        <dbReference type="ChEBI" id="CHEBI:57856"/>
        <dbReference type="ChEBI" id="CHEBI:59789"/>
        <dbReference type="ChEBI" id="CHEBI:74495"/>
        <dbReference type="ChEBI" id="CHEBI:82748"/>
        <dbReference type="EC" id="2.1.1.206"/>
    </reaction>
</comment>
<gene>
    <name evidence="16" type="ORF">AOG55_04185</name>
</gene>
<evidence type="ECO:0000256" key="1">
    <source>
        <dbReference type="ARBA" id="ARBA00003959"/>
    </source>
</evidence>
<dbReference type="InterPro" id="IPR029026">
    <property type="entry name" value="tRNA_m1G_MTases_N"/>
</dbReference>
<dbReference type="SUPFAM" id="SSF75217">
    <property type="entry name" value="alpha/beta knot"/>
    <property type="match status" value="1"/>
</dbReference>
<keyword evidence="8 14" id="KW-0489">Methyltransferase</keyword>
<dbReference type="HAMAP" id="MF_00077">
    <property type="entry name" value="tRNA_methyltr_aTrm56"/>
    <property type="match status" value="1"/>
</dbReference>
<reference evidence="16 17" key="1">
    <citation type="submission" date="2015-09" db="EMBL/GenBank/DDBJ databases">
        <title>Heavy metals and arsenic resistance mechanisms in polyextremophilic archaea of the family Ferroplasmaceae.</title>
        <authorList>
            <person name="Bulaev A.G."/>
            <person name="Kanygina A.V."/>
        </authorList>
    </citation>
    <scope>NUCLEOTIDE SEQUENCE [LARGE SCALE GENOMIC DNA]</scope>
    <source>
        <strain evidence="16 17">BH2</strain>
    </source>
</reference>
<dbReference type="Gene3D" id="3.40.1280.10">
    <property type="match status" value="1"/>
</dbReference>
<evidence type="ECO:0000256" key="10">
    <source>
        <dbReference type="ARBA" id="ARBA00022691"/>
    </source>
</evidence>
<dbReference type="Gene3D" id="1.10.3210.10">
    <property type="entry name" value="Hypothetical protein af1432"/>
    <property type="match status" value="1"/>
</dbReference>
<comment type="caution">
    <text evidence="16">The sequence shown here is derived from an EMBL/GenBank/DDBJ whole genome shotgun (WGS) entry which is preliminary data.</text>
</comment>
<dbReference type="InterPro" id="IPR006675">
    <property type="entry name" value="HDIG_dom"/>
</dbReference>
<dbReference type="Proteomes" id="UP000050301">
    <property type="component" value="Unassembled WGS sequence"/>
</dbReference>
<dbReference type="PANTHER" id="PTHR42197">
    <property type="entry name" value="TRNA (CYTIDINE(56)-2'-O)-METHYLTRANSFERASE"/>
    <property type="match status" value="1"/>
</dbReference>
<evidence type="ECO:0000256" key="9">
    <source>
        <dbReference type="ARBA" id="ARBA00022679"/>
    </source>
</evidence>
<feature type="binding site" evidence="14">
    <location>
        <begin position="132"/>
        <end position="139"/>
    </location>
    <ligand>
        <name>S-adenosyl-L-methionine</name>
        <dbReference type="ChEBI" id="CHEBI:59789"/>
    </ligand>
</feature>
<comment type="function">
    <text evidence="1 14">Specifically catalyzes the AdoMet-dependent 2'-O-ribose methylation of cytidine at position 56 in tRNAs.</text>
</comment>
<dbReference type="InterPro" id="IPR029028">
    <property type="entry name" value="Alpha/beta_knot_MTases"/>
</dbReference>
<evidence type="ECO:0000256" key="11">
    <source>
        <dbReference type="ARBA" id="ARBA00022694"/>
    </source>
</evidence>
<keyword evidence="10 14" id="KW-0949">S-adenosyl-L-methionine</keyword>
<evidence type="ECO:0000256" key="8">
    <source>
        <dbReference type="ARBA" id="ARBA00022603"/>
    </source>
</evidence>
<proteinExistence type="inferred from homology"/>
<comment type="subunit">
    <text evidence="4 14">Homodimer.</text>
</comment>
<dbReference type="NCBIfam" id="NF003048">
    <property type="entry name" value="PRK03958.1"/>
    <property type="match status" value="1"/>
</dbReference>
<feature type="binding site" evidence="14">
    <location>
        <position position="86"/>
    </location>
    <ligand>
        <name>S-adenosyl-L-methionine</name>
        <dbReference type="ChEBI" id="CHEBI:59789"/>
    </ligand>
</feature>
<evidence type="ECO:0000256" key="7">
    <source>
        <dbReference type="ARBA" id="ARBA00022490"/>
    </source>
</evidence>
<evidence type="ECO:0000313" key="17">
    <source>
        <dbReference type="Proteomes" id="UP000050301"/>
    </source>
</evidence>
<evidence type="ECO:0000256" key="13">
    <source>
        <dbReference type="ARBA" id="ARBA00047792"/>
    </source>
</evidence>
<dbReference type="GO" id="GO:0106059">
    <property type="term" value="F:tRNA (cytidine(56)-2'-O)-methyltransferase activity"/>
    <property type="evidence" value="ECO:0007669"/>
    <property type="project" value="UniProtKB-EC"/>
</dbReference>
<dbReference type="GO" id="GO:0002128">
    <property type="term" value="P:tRNA nucleoside ribose methylation"/>
    <property type="evidence" value="ECO:0007669"/>
    <property type="project" value="UniProtKB-UniRule"/>
</dbReference>
<keyword evidence="9 14" id="KW-0808">Transferase</keyword>
<dbReference type="CDD" id="cd00077">
    <property type="entry name" value="HDc"/>
    <property type="match status" value="1"/>
</dbReference>
<evidence type="ECO:0000256" key="3">
    <source>
        <dbReference type="ARBA" id="ARBA00010324"/>
    </source>
</evidence>
<dbReference type="NCBIfam" id="TIGR00277">
    <property type="entry name" value="HDIG"/>
    <property type="match status" value="1"/>
</dbReference>
<dbReference type="InParanoid" id="A0A0Q0S0G2"/>
<dbReference type="GO" id="GO:0005737">
    <property type="term" value="C:cytoplasm"/>
    <property type="evidence" value="ECO:0007669"/>
    <property type="project" value="UniProtKB-SubCell"/>
</dbReference>
<sequence>MESEHHGSITVLRIGHRPFRDKRITTHVSLVARAFGADRIVIDEKDELLEENINNVVSRFGGDFKINSGVNWKKYFRDFNGIRLNLSMYGINVDDKIEEIREKTKNRDMIVLVGAEKVPIDAYLIADYNIAIANQPHSEVSALAIFLDRYFNGKELHKNFNGKLNIVPMEHGKMVKYIPDEKEALQILYDNNASDRIIRHVKKVYELAMAISGYTNADRRLVAAGSLLHDIGRTKTNGIDHAVVGAQILRDKNIDDRIINIVEHHTGAGITAAEAKNLGIPEKDYIPETIEEKIVAQADNLVVGDRIISLDRVIQNYHEKGLYEAAERIKMLNDELSKICGRDIDEIARDVDNAEKQ</sequence>
<comment type="subcellular location">
    <subcellularLocation>
        <location evidence="2 14">Cytoplasm</location>
    </subcellularLocation>
</comment>
<dbReference type="InterPro" id="IPR002845">
    <property type="entry name" value="tRNA_mtfrase_aTrm56"/>
</dbReference>
<evidence type="ECO:0000256" key="4">
    <source>
        <dbReference type="ARBA" id="ARBA00011738"/>
    </source>
</evidence>
<dbReference type="InterPro" id="IPR003607">
    <property type="entry name" value="HD/PDEase_dom"/>
</dbReference>
<keyword evidence="11 14" id="KW-0819">tRNA processing</keyword>
<dbReference type="EMBL" id="LKBH01000031">
    <property type="protein sequence ID" value="KQB36414.1"/>
    <property type="molecule type" value="Genomic_DNA"/>
</dbReference>
<feature type="domain" description="HD" evidence="15">
    <location>
        <begin position="197"/>
        <end position="304"/>
    </location>
</feature>
<comment type="similarity">
    <text evidence="3 14">Belongs to the aTrm56 family.</text>
</comment>
<evidence type="ECO:0000313" key="16">
    <source>
        <dbReference type="EMBL" id="KQB36414.1"/>
    </source>
</evidence>
<keyword evidence="17" id="KW-1185">Reference proteome</keyword>
<dbReference type="SMART" id="SM00471">
    <property type="entry name" value="HDc"/>
    <property type="match status" value="1"/>
</dbReference>
<evidence type="ECO:0000256" key="2">
    <source>
        <dbReference type="ARBA" id="ARBA00004496"/>
    </source>
</evidence>
<dbReference type="NCBIfam" id="NF009343">
    <property type="entry name" value="PRK12703.1"/>
    <property type="match status" value="1"/>
</dbReference>
<evidence type="ECO:0000256" key="14">
    <source>
        <dbReference type="HAMAP-Rule" id="MF_00077"/>
    </source>
</evidence>
<dbReference type="EC" id="2.1.1.206" evidence="5 14"/>
<dbReference type="Pfam" id="PF01966">
    <property type="entry name" value="HD"/>
    <property type="match status" value="1"/>
</dbReference>
<dbReference type="SUPFAM" id="SSF109604">
    <property type="entry name" value="HD-domain/PDEase-like"/>
    <property type="match status" value="1"/>
</dbReference>
<dbReference type="Pfam" id="PF01994">
    <property type="entry name" value="Trm56"/>
    <property type="match status" value="1"/>
</dbReference>
<keyword evidence="7 14" id="KW-0963">Cytoplasm</keyword>
<dbReference type="PROSITE" id="PS51831">
    <property type="entry name" value="HD"/>
    <property type="match status" value="1"/>
</dbReference>
<accession>A0A0Q0S0G2</accession>
<name>A0A0Q0S0G2_9ARCH</name>
<dbReference type="AlphaFoldDB" id="A0A0Q0S0G2"/>
<dbReference type="InterPro" id="IPR006674">
    <property type="entry name" value="HD_domain"/>
</dbReference>
<evidence type="ECO:0000256" key="12">
    <source>
        <dbReference type="ARBA" id="ARBA00029826"/>
    </source>
</evidence>
<evidence type="ECO:0000259" key="15">
    <source>
        <dbReference type="PROSITE" id="PS51831"/>
    </source>
</evidence>
<dbReference type="RefSeq" id="WP_055040784.1">
    <property type="nucleotide sequence ID" value="NZ_LKBH01000031.1"/>
</dbReference>
<evidence type="ECO:0000256" key="6">
    <source>
        <dbReference type="ARBA" id="ARBA00013709"/>
    </source>
</evidence>
<evidence type="ECO:0000256" key="5">
    <source>
        <dbReference type="ARBA" id="ARBA00012624"/>
    </source>
</evidence>
<organism evidence="16 17">
    <name type="scientific">Acidiplasma cupricumulans</name>
    <dbReference type="NCBI Taxonomy" id="312540"/>
    <lineage>
        <taxon>Archaea</taxon>
        <taxon>Methanobacteriati</taxon>
        <taxon>Thermoplasmatota</taxon>
        <taxon>Thermoplasmata</taxon>
        <taxon>Thermoplasmatales</taxon>
        <taxon>Ferroplasmaceae</taxon>
        <taxon>Acidiplasma</taxon>
    </lineage>
</organism>
<protein>
    <recommendedName>
        <fullName evidence="6 14">tRNA (cytidine(56)-2'-O)-methyltransferase</fullName>
        <ecNumber evidence="5 14">2.1.1.206</ecNumber>
    </recommendedName>
    <alternativeName>
        <fullName evidence="12 14">tRNA ribose 2'-O-methyltransferase aTrm56</fullName>
    </alternativeName>
</protein>
<feature type="binding site" evidence="14">
    <location>
        <begin position="114"/>
        <end position="118"/>
    </location>
    <ligand>
        <name>S-adenosyl-L-methionine</name>
        <dbReference type="ChEBI" id="CHEBI:59789"/>
    </ligand>
</feature>